<dbReference type="AlphaFoldDB" id="A0A9D1HB27"/>
<dbReference type="InterPro" id="IPR016047">
    <property type="entry name" value="M23ase_b-sheet_dom"/>
</dbReference>
<protein>
    <submittedName>
        <fullName evidence="4">Peptidoglycan DD-metalloendopeptidase family protein</fullName>
    </submittedName>
</protein>
<organism evidence="4 5">
    <name type="scientific">Candidatus Merdimorpha stercoravium</name>
    <dbReference type="NCBI Taxonomy" id="2840863"/>
    <lineage>
        <taxon>Bacteria</taxon>
        <taxon>Pseudomonadati</taxon>
        <taxon>Bacteroidota</taxon>
        <taxon>Flavobacteriia</taxon>
        <taxon>Flavobacteriales</taxon>
        <taxon>Candidatus Merdimorpha</taxon>
    </lineage>
</organism>
<dbReference type="SUPFAM" id="SSF51261">
    <property type="entry name" value="Duplicated hybrid motif"/>
    <property type="match status" value="1"/>
</dbReference>
<keyword evidence="1" id="KW-0175">Coiled coil</keyword>
<evidence type="ECO:0000256" key="2">
    <source>
        <dbReference type="SAM" id="Phobius"/>
    </source>
</evidence>
<dbReference type="GO" id="GO:0004222">
    <property type="term" value="F:metalloendopeptidase activity"/>
    <property type="evidence" value="ECO:0007669"/>
    <property type="project" value="TreeGrafter"/>
</dbReference>
<dbReference type="InterPro" id="IPR011055">
    <property type="entry name" value="Dup_hybrid_motif"/>
</dbReference>
<accession>A0A9D1HB27</accession>
<evidence type="ECO:0000259" key="3">
    <source>
        <dbReference type="Pfam" id="PF01551"/>
    </source>
</evidence>
<dbReference type="Proteomes" id="UP000824161">
    <property type="component" value="Unassembled WGS sequence"/>
</dbReference>
<dbReference type="FunFam" id="2.70.70.10:FF:000006">
    <property type="entry name" value="M23 family peptidase"/>
    <property type="match status" value="1"/>
</dbReference>
<evidence type="ECO:0000313" key="4">
    <source>
        <dbReference type="EMBL" id="HIT98319.1"/>
    </source>
</evidence>
<evidence type="ECO:0000256" key="1">
    <source>
        <dbReference type="SAM" id="Coils"/>
    </source>
</evidence>
<name>A0A9D1HB27_9FLAO</name>
<feature type="transmembrane region" description="Helical" evidence="2">
    <location>
        <begin position="30"/>
        <end position="48"/>
    </location>
</feature>
<reference evidence="4" key="1">
    <citation type="submission" date="2020-10" db="EMBL/GenBank/DDBJ databases">
        <authorList>
            <person name="Gilroy R."/>
        </authorList>
    </citation>
    <scope>NUCLEOTIDE SEQUENCE</scope>
    <source>
        <strain evidence="4">1383</strain>
    </source>
</reference>
<keyword evidence="2" id="KW-0472">Membrane</keyword>
<keyword evidence="2" id="KW-0812">Transmembrane</keyword>
<dbReference type="EMBL" id="DVLY01000142">
    <property type="protein sequence ID" value="HIT98319.1"/>
    <property type="molecule type" value="Genomic_DNA"/>
</dbReference>
<keyword evidence="2" id="KW-1133">Transmembrane helix</keyword>
<comment type="caution">
    <text evidence="4">The sequence shown here is derived from an EMBL/GenBank/DDBJ whole genome shotgun (WGS) entry which is preliminary data.</text>
</comment>
<dbReference type="PANTHER" id="PTHR21666">
    <property type="entry name" value="PEPTIDASE-RELATED"/>
    <property type="match status" value="1"/>
</dbReference>
<dbReference type="Pfam" id="PF01551">
    <property type="entry name" value="Peptidase_M23"/>
    <property type="match status" value="1"/>
</dbReference>
<feature type="domain" description="M23ase beta-sheet core" evidence="3">
    <location>
        <begin position="201"/>
        <end position="297"/>
    </location>
</feature>
<dbReference type="Gene3D" id="2.70.70.10">
    <property type="entry name" value="Glucose Permease (Domain IIA)"/>
    <property type="match status" value="1"/>
</dbReference>
<dbReference type="CDD" id="cd12797">
    <property type="entry name" value="M23_peptidase"/>
    <property type="match status" value="1"/>
</dbReference>
<sequence>MAKNIKYYFDHASLSYKKVRISFLARLRNVLLWFITTGSVWIVIYFIVTRFIPTPKELTLQRELDNMTLNYEMLQKQMDENEQRLSEIENRDDNLYRVIFETDPYPSDLRSGTISGQEYFEKMRGERYSDMIASATERIEKLTKRLYAESKSLDEVADLALRKKDMISSIPAVPPVTIDIVRRTLVSGYGLRLHPISKVWRMHTGMDFAAKIGTPIYATGDGVVTFAGSDASGYGIHVIIDHGYGYQTLYGHMSKLHTQKGKRVKRGEIIGEIGNTGQSTGPHLHYEVIYRGQKVNPINYYYKDITPEEYNALLEMASQHTSPFD</sequence>
<dbReference type="InterPro" id="IPR050570">
    <property type="entry name" value="Cell_wall_metabolism_enzyme"/>
</dbReference>
<gene>
    <name evidence="4" type="ORF">IAC44_05710</name>
</gene>
<evidence type="ECO:0000313" key="5">
    <source>
        <dbReference type="Proteomes" id="UP000824161"/>
    </source>
</evidence>
<proteinExistence type="predicted"/>
<dbReference type="PANTHER" id="PTHR21666:SF286">
    <property type="entry name" value="LIPOPROTEIN NLPD"/>
    <property type="match status" value="1"/>
</dbReference>
<feature type="coiled-coil region" evidence="1">
    <location>
        <begin position="57"/>
        <end position="91"/>
    </location>
</feature>
<reference evidence="4" key="2">
    <citation type="journal article" date="2021" name="PeerJ">
        <title>Extensive microbial diversity within the chicken gut microbiome revealed by metagenomics and culture.</title>
        <authorList>
            <person name="Gilroy R."/>
            <person name="Ravi A."/>
            <person name="Getino M."/>
            <person name="Pursley I."/>
            <person name="Horton D.L."/>
            <person name="Alikhan N.F."/>
            <person name="Baker D."/>
            <person name="Gharbi K."/>
            <person name="Hall N."/>
            <person name="Watson M."/>
            <person name="Adriaenssens E.M."/>
            <person name="Foster-Nyarko E."/>
            <person name="Jarju S."/>
            <person name="Secka A."/>
            <person name="Antonio M."/>
            <person name="Oren A."/>
            <person name="Chaudhuri R.R."/>
            <person name="La Ragione R."/>
            <person name="Hildebrand F."/>
            <person name="Pallen M.J."/>
        </authorList>
    </citation>
    <scope>NUCLEOTIDE SEQUENCE</scope>
    <source>
        <strain evidence="4">1383</strain>
    </source>
</reference>